<gene>
    <name evidence="1" type="ORF">E1956_26875</name>
</gene>
<dbReference type="AlphaFoldDB" id="A0A4P7D2X4"/>
<organism evidence="1 2">
    <name type="scientific">Paraburkholderia pallida</name>
    <dbReference type="NCBI Taxonomy" id="2547399"/>
    <lineage>
        <taxon>Bacteria</taxon>
        <taxon>Pseudomonadati</taxon>
        <taxon>Pseudomonadota</taxon>
        <taxon>Betaproteobacteria</taxon>
        <taxon>Burkholderiales</taxon>
        <taxon>Burkholderiaceae</taxon>
        <taxon>Paraburkholderia</taxon>
    </lineage>
</organism>
<evidence type="ECO:0000313" key="2">
    <source>
        <dbReference type="Proteomes" id="UP000295727"/>
    </source>
</evidence>
<keyword evidence="2" id="KW-1185">Reference proteome</keyword>
<sequence>MSEVRTNHDIEDVKIAFELLLDNFSKLSEKVRPRTKISSTKLGKIKKDLNNLNNLKKETLAKIIEITTKYNSINEIFSRDVDYNELDLFKLLEGTANPETESNEKYNDFFFEFSMACRFLRALQKGNEKVKINLAGECDIIVDEVLAVECKYIHSQSGIVENISKADSQIATRIANGQAKFGFVAVDLSNLIPRKKIEDFVEFTLHKFVESYAKLEAKKLISGNLVEHILLDKNFSKIVGLYSTFEIESILHEELGFSYKFGNGTMAILLQSINTFIFEYRDQVMPISTRGMTYITNPNLSQKNAANVKQFIHALAVGV</sequence>
<dbReference type="RefSeq" id="WP_134754961.1">
    <property type="nucleotide sequence ID" value="NZ_CP038150.1"/>
</dbReference>
<proteinExistence type="predicted"/>
<protein>
    <recommendedName>
        <fullName evidence="3">Restriction endonuclease</fullName>
    </recommendedName>
</protein>
<accession>A0A4P7D2X4</accession>
<reference evidence="1 2" key="1">
    <citation type="submission" date="2019-03" db="EMBL/GenBank/DDBJ databases">
        <title>Paraburkholderia sp. 7MH5, isolated from subtropical forest soil.</title>
        <authorList>
            <person name="Gao Z.-H."/>
            <person name="Qiu L.-H."/>
        </authorList>
    </citation>
    <scope>NUCLEOTIDE SEQUENCE [LARGE SCALE GENOMIC DNA]</scope>
    <source>
        <strain evidence="1 2">7MH5</strain>
    </source>
</reference>
<dbReference type="KEGG" id="ppai:E1956_26875"/>
<evidence type="ECO:0000313" key="1">
    <source>
        <dbReference type="EMBL" id="QBR00882.1"/>
    </source>
</evidence>
<dbReference type="EMBL" id="CP038150">
    <property type="protein sequence ID" value="QBR00882.1"/>
    <property type="molecule type" value="Genomic_DNA"/>
</dbReference>
<evidence type="ECO:0008006" key="3">
    <source>
        <dbReference type="Google" id="ProtNLM"/>
    </source>
</evidence>
<dbReference type="Proteomes" id="UP000295727">
    <property type="component" value="Chromosome 3"/>
</dbReference>
<dbReference type="OrthoDB" id="6980387at2"/>
<name>A0A4P7D2X4_9BURK</name>